<keyword evidence="4" id="KW-0934">Plastid</keyword>
<evidence type="ECO:0000256" key="3">
    <source>
        <dbReference type="ARBA" id="ARBA00022528"/>
    </source>
</evidence>
<evidence type="ECO:0000256" key="10">
    <source>
        <dbReference type="ARBA" id="ARBA00023004"/>
    </source>
</evidence>
<dbReference type="Proteomes" id="UP000554482">
    <property type="component" value="Unassembled WGS sequence"/>
</dbReference>
<accession>A0A7J6WV77</accession>
<evidence type="ECO:0000256" key="1">
    <source>
        <dbReference type="ARBA" id="ARBA00004229"/>
    </source>
</evidence>
<comment type="caution">
    <text evidence="16">The sequence shown here is derived from an EMBL/GenBank/DDBJ whole genome shotgun (WGS) entry which is preliminary data.</text>
</comment>
<evidence type="ECO:0000256" key="14">
    <source>
        <dbReference type="ARBA" id="ARBA00048369"/>
    </source>
</evidence>
<evidence type="ECO:0000256" key="4">
    <source>
        <dbReference type="ARBA" id="ARBA00022640"/>
    </source>
</evidence>
<keyword evidence="7" id="KW-0809">Transit peptide</keyword>
<proteinExistence type="inferred from homology"/>
<keyword evidence="17" id="KW-1185">Reference proteome</keyword>
<dbReference type="EMBL" id="JABWDY010009611">
    <property type="protein sequence ID" value="KAF5201299.1"/>
    <property type="molecule type" value="Genomic_DNA"/>
</dbReference>
<comment type="catalytic activity">
    <reaction evidence="14">
        <text>a 9-cis-epoxycarotenoid + O2 = a 12'-apo-carotenal + 2-cis,4-trans-xanthoxin</text>
        <dbReference type="Rhea" id="RHEA:23328"/>
        <dbReference type="ChEBI" id="CHEBI:15379"/>
        <dbReference type="ChEBI" id="CHEBI:32304"/>
        <dbReference type="ChEBI" id="CHEBI:51972"/>
        <dbReference type="ChEBI" id="CHEBI:51973"/>
        <dbReference type="EC" id="1.13.11.51"/>
    </reaction>
</comment>
<dbReference type="GO" id="GO:0045549">
    <property type="term" value="F:9-cis-epoxycarotenoid dioxygenase activity"/>
    <property type="evidence" value="ECO:0007669"/>
    <property type="project" value="UniProtKB-EC"/>
</dbReference>
<comment type="catalytic activity">
    <reaction evidence="12">
        <text>9'-cis-neoxanthin + O2 = (3S,5R,6R)-3,5-dihydroxy-6,7-didehydro-5,6-dihydro-12'-apo-beta-caroten-12'-al + 2-cis,4-trans-xanthoxin</text>
        <dbReference type="Rhea" id="RHEA:19677"/>
        <dbReference type="ChEBI" id="CHEBI:15379"/>
        <dbReference type="ChEBI" id="CHEBI:32304"/>
        <dbReference type="ChEBI" id="CHEBI:34596"/>
        <dbReference type="ChEBI" id="CHEBI:35306"/>
        <dbReference type="EC" id="1.13.11.51"/>
    </reaction>
</comment>
<keyword evidence="6" id="KW-0937">Abscisic acid biosynthesis</keyword>
<keyword evidence="9" id="KW-0560">Oxidoreductase</keyword>
<evidence type="ECO:0000256" key="2">
    <source>
        <dbReference type="ARBA" id="ARBA00006787"/>
    </source>
</evidence>
<dbReference type="EC" id="1.13.11.51" evidence="13"/>
<sequence length="302" mass="33732">MLQIFTPQRPQCREAIVLQGQVSRVKLEFLNEGDGFMLTELLFLLLRMFSGQCLMADTGDDLSERIMPSSVDVETLCKLLLQAFRTILLLRDGVAGFLQKRCLWYCRSEKCSEGSCKSSNNRISAGSLTKNQNCFDDCNSAVEFLVSSGYTNPRSCGSNVEVMMRFLNQRNKDMLFHNRDLVIKQMQEVVLTASISDISLIYATPAFNGSLLAMSEDDLPYQVRANPSSGDLETVGCYDFKGQLSSAMIAHPKLDPQTGKLFALSYDVVRKPYFASLTSSTSASPRMELSPLTSRFLWRGPP</sequence>
<evidence type="ECO:0000256" key="9">
    <source>
        <dbReference type="ARBA" id="ARBA00023002"/>
    </source>
</evidence>
<comment type="similarity">
    <text evidence="2">Belongs to the carotenoid oxygenase family.</text>
</comment>
<evidence type="ECO:0000256" key="11">
    <source>
        <dbReference type="ARBA" id="ARBA00035929"/>
    </source>
</evidence>
<feature type="binding site" evidence="15">
    <location>
        <position position="251"/>
    </location>
    <ligand>
        <name>Fe cation</name>
        <dbReference type="ChEBI" id="CHEBI:24875"/>
        <note>catalytic</note>
    </ligand>
</feature>
<dbReference type="GO" id="GO:0016121">
    <property type="term" value="P:carotene catabolic process"/>
    <property type="evidence" value="ECO:0007669"/>
    <property type="project" value="TreeGrafter"/>
</dbReference>
<dbReference type="PANTHER" id="PTHR10543">
    <property type="entry name" value="BETA-CAROTENE DIOXYGENASE"/>
    <property type="match status" value="1"/>
</dbReference>
<dbReference type="InterPro" id="IPR004294">
    <property type="entry name" value="Carotenoid_Oase"/>
</dbReference>
<evidence type="ECO:0000313" key="16">
    <source>
        <dbReference type="EMBL" id="KAF5201299.1"/>
    </source>
</evidence>
<keyword evidence="5 15" id="KW-0479">Metal-binding</keyword>
<evidence type="ECO:0000256" key="7">
    <source>
        <dbReference type="ARBA" id="ARBA00022946"/>
    </source>
</evidence>
<evidence type="ECO:0000256" key="15">
    <source>
        <dbReference type="PIRSR" id="PIRSR604294-1"/>
    </source>
</evidence>
<dbReference type="GO" id="GO:0009688">
    <property type="term" value="P:abscisic acid biosynthetic process"/>
    <property type="evidence" value="ECO:0007669"/>
    <property type="project" value="UniProtKB-KW"/>
</dbReference>
<gene>
    <name evidence="16" type="ORF">FRX31_009112</name>
</gene>
<protein>
    <recommendedName>
        <fullName evidence="13">9-cis-epoxycarotenoid dioxygenase</fullName>
        <ecNumber evidence="13">1.13.11.51</ecNumber>
    </recommendedName>
</protein>
<reference evidence="16 17" key="1">
    <citation type="submission" date="2020-06" db="EMBL/GenBank/DDBJ databases">
        <title>Transcriptomic and genomic resources for Thalictrum thalictroides and T. hernandezii: Facilitating candidate gene discovery in an emerging model plant lineage.</title>
        <authorList>
            <person name="Arias T."/>
            <person name="Riano-Pachon D.M."/>
            <person name="Di Stilio V.S."/>
        </authorList>
    </citation>
    <scope>NUCLEOTIDE SEQUENCE [LARGE SCALE GENOMIC DNA]</scope>
    <source>
        <strain evidence="17">cv. WT478/WT964</strain>
        <tissue evidence="16">Leaves</tissue>
    </source>
</reference>
<dbReference type="GO" id="GO:0009570">
    <property type="term" value="C:chloroplast stroma"/>
    <property type="evidence" value="ECO:0007669"/>
    <property type="project" value="TreeGrafter"/>
</dbReference>
<evidence type="ECO:0000256" key="12">
    <source>
        <dbReference type="ARBA" id="ARBA00036784"/>
    </source>
</evidence>
<evidence type="ECO:0000256" key="6">
    <source>
        <dbReference type="ARBA" id="ARBA00022865"/>
    </source>
</evidence>
<comment type="cofactor">
    <cofactor evidence="15">
        <name>Fe(2+)</name>
        <dbReference type="ChEBI" id="CHEBI:29033"/>
    </cofactor>
    <text evidence="15">Binds 1 Fe(2+) ion per subunit.</text>
</comment>
<evidence type="ECO:0000256" key="8">
    <source>
        <dbReference type="ARBA" id="ARBA00022964"/>
    </source>
</evidence>
<evidence type="ECO:0000313" key="17">
    <source>
        <dbReference type="Proteomes" id="UP000554482"/>
    </source>
</evidence>
<comment type="catalytic activity">
    <reaction evidence="11">
        <text>9-cis-violaxanthin + O2 = (3S,5R,6S)-5,6-epoxy-3-hydroxy-5,6-dihydro-12'-apo-beta-caroten-12'-al + 2-cis,4-trans-xanthoxin</text>
        <dbReference type="Rhea" id="RHEA:16541"/>
        <dbReference type="ChEBI" id="CHEBI:15379"/>
        <dbReference type="ChEBI" id="CHEBI:32304"/>
        <dbReference type="ChEBI" id="CHEBI:34597"/>
        <dbReference type="ChEBI" id="CHEBI:35305"/>
        <dbReference type="EC" id="1.13.11.51"/>
    </reaction>
</comment>
<organism evidence="16 17">
    <name type="scientific">Thalictrum thalictroides</name>
    <name type="common">Rue-anemone</name>
    <name type="synonym">Anemone thalictroides</name>
    <dbReference type="NCBI Taxonomy" id="46969"/>
    <lineage>
        <taxon>Eukaryota</taxon>
        <taxon>Viridiplantae</taxon>
        <taxon>Streptophyta</taxon>
        <taxon>Embryophyta</taxon>
        <taxon>Tracheophyta</taxon>
        <taxon>Spermatophyta</taxon>
        <taxon>Magnoliopsida</taxon>
        <taxon>Ranunculales</taxon>
        <taxon>Ranunculaceae</taxon>
        <taxon>Thalictroideae</taxon>
        <taxon>Thalictrum</taxon>
    </lineage>
</organism>
<keyword evidence="3" id="KW-0150">Chloroplast</keyword>
<name>A0A7J6WV77_THATH</name>
<evidence type="ECO:0000256" key="5">
    <source>
        <dbReference type="ARBA" id="ARBA00022723"/>
    </source>
</evidence>
<dbReference type="Pfam" id="PF03055">
    <property type="entry name" value="RPE65"/>
    <property type="match status" value="1"/>
</dbReference>
<keyword evidence="10 15" id="KW-0408">Iron</keyword>
<keyword evidence="8 16" id="KW-0223">Dioxygenase</keyword>
<comment type="subcellular location">
    <subcellularLocation>
        <location evidence="1">Plastid</location>
        <location evidence="1">Chloroplast</location>
    </subcellularLocation>
</comment>
<dbReference type="OrthoDB" id="1069523at2759"/>
<dbReference type="GO" id="GO:0046872">
    <property type="term" value="F:metal ion binding"/>
    <property type="evidence" value="ECO:0007669"/>
    <property type="project" value="UniProtKB-KW"/>
</dbReference>
<dbReference type="PANTHER" id="PTHR10543:SF26">
    <property type="entry name" value="9-CIS-EPOXYCAROTENOID DIOXYGENASE NCED3, CHLOROPLASTIC"/>
    <property type="match status" value="1"/>
</dbReference>
<evidence type="ECO:0000256" key="13">
    <source>
        <dbReference type="ARBA" id="ARBA00039007"/>
    </source>
</evidence>
<dbReference type="AlphaFoldDB" id="A0A7J6WV77"/>